<dbReference type="FunFam" id="3.40.309.10:FF:000003">
    <property type="entry name" value="Aldehyde dehydrogenase"/>
    <property type="match status" value="1"/>
</dbReference>
<evidence type="ECO:0000256" key="2">
    <source>
        <dbReference type="ARBA" id="ARBA00023002"/>
    </source>
</evidence>
<gene>
    <name evidence="9" type="ORF">DYP60_11285</name>
</gene>
<dbReference type="AlphaFoldDB" id="A0A372MEG1"/>
<dbReference type="Gene3D" id="3.40.605.10">
    <property type="entry name" value="Aldehyde Dehydrogenase, Chain A, domain 1"/>
    <property type="match status" value="1"/>
</dbReference>
<dbReference type="InterPro" id="IPR012394">
    <property type="entry name" value="Aldehyde_DH_NAD(P)"/>
</dbReference>
<evidence type="ECO:0000256" key="4">
    <source>
        <dbReference type="PIRNR" id="PIRNR036492"/>
    </source>
</evidence>
<dbReference type="SUPFAM" id="SSF53720">
    <property type="entry name" value="ALDH-like"/>
    <property type="match status" value="1"/>
</dbReference>
<dbReference type="GO" id="GO:0005737">
    <property type="term" value="C:cytoplasm"/>
    <property type="evidence" value="ECO:0007669"/>
    <property type="project" value="TreeGrafter"/>
</dbReference>
<dbReference type="Proteomes" id="UP000264002">
    <property type="component" value="Unassembled WGS sequence"/>
</dbReference>
<reference evidence="10" key="1">
    <citation type="submission" date="2018-08" db="EMBL/GenBank/DDBJ databases">
        <authorList>
            <person name="Grouzdev D.S."/>
            <person name="Krutkina M.S."/>
        </authorList>
    </citation>
    <scope>NUCLEOTIDE SEQUENCE [LARGE SCALE GENOMIC DNA]</scope>
    <source>
        <strain evidence="10">4-11</strain>
    </source>
</reference>
<sequence length="456" mass="51031">MNEVQLCITEMRTFFRNGSTQSVAWRKIQLKRLKDGIKEHEKQILDALFEDLGKTDFEGYATELGLVYAEIDKHLKHLDAWTGKKRVRNTLLSFPSKAYTISIPLGVVLIMSPWNYPFQLTVAPLVSAMAAGNCVIVKPSRYSSHTSQVLEALIAKLYPSHYVTVFQGGSEMNQELLSHRFDHIFFTGSPTVGRVVMEAAAKTLTPVTLELGGKSPALVEANSNIPLAARRIIWGKCLNAGQTCIAPDYVLVERSVASQLIEEMKQAITRMFGNDPLHSNDLPRIINERHFNRLISLFEEGTLAYGGQIDPKNLKIAPTLMTDVQKTGSLMSDEIFGPILPILTYESFEQAISYIQAREHPLALYLFSNDKDHQEHVVRTVSYGGGCINDTVMHLSNPHLPFGGVGSSGMGSYHAKQGFDTFSHRKSILESKTWLEIKLRYAPYRGKLALIKRLFS</sequence>
<comment type="caution">
    <text evidence="9">The sequence shown here is derived from an EMBL/GenBank/DDBJ whole genome shotgun (WGS) entry which is preliminary data.</text>
</comment>
<dbReference type="PIRSF" id="PIRSF036492">
    <property type="entry name" value="ALDH"/>
    <property type="match status" value="1"/>
</dbReference>
<dbReference type="InterPro" id="IPR016162">
    <property type="entry name" value="Ald_DH_N"/>
</dbReference>
<keyword evidence="10" id="KW-1185">Reference proteome</keyword>
<keyword evidence="3" id="KW-0520">NAD</keyword>
<dbReference type="Gene3D" id="3.40.309.10">
    <property type="entry name" value="Aldehyde Dehydrogenase, Chain A, domain 2"/>
    <property type="match status" value="1"/>
</dbReference>
<comment type="similarity">
    <text evidence="1 4 7">Belongs to the aldehyde dehydrogenase family.</text>
</comment>
<dbReference type="PROSITE" id="PS00687">
    <property type="entry name" value="ALDEHYDE_DEHYDR_GLU"/>
    <property type="match status" value="1"/>
</dbReference>
<evidence type="ECO:0000256" key="1">
    <source>
        <dbReference type="ARBA" id="ARBA00009986"/>
    </source>
</evidence>
<reference evidence="9 10" key="2">
    <citation type="submission" date="2018-09" db="EMBL/GenBank/DDBJ databases">
        <title>Genome of Sphaerochaeta halotolerans strain 4-11.</title>
        <authorList>
            <person name="Nazina T.N."/>
            <person name="Sokolova D.S."/>
        </authorList>
    </citation>
    <scope>NUCLEOTIDE SEQUENCE [LARGE SCALE GENOMIC DNA]</scope>
    <source>
        <strain evidence="9 10">4-11</strain>
    </source>
</reference>
<evidence type="ECO:0000259" key="8">
    <source>
        <dbReference type="Pfam" id="PF00171"/>
    </source>
</evidence>
<proteinExistence type="inferred from homology"/>
<dbReference type="FunFam" id="3.40.605.10:FF:000004">
    <property type="entry name" value="Aldehyde dehydrogenase"/>
    <property type="match status" value="1"/>
</dbReference>
<dbReference type="RefSeq" id="WP_117331117.1">
    <property type="nucleotide sequence ID" value="NZ_QUWK01000012.1"/>
</dbReference>
<keyword evidence="2 4" id="KW-0560">Oxidoreductase</keyword>
<dbReference type="InterPro" id="IPR016163">
    <property type="entry name" value="Ald_DH_C"/>
</dbReference>
<evidence type="ECO:0000313" key="9">
    <source>
        <dbReference type="EMBL" id="RFU94177.1"/>
    </source>
</evidence>
<dbReference type="GO" id="GO:0006081">
    <property type="term" value="P:aldehyde metabolic process"/>
    <property type="evidence" value="ECO:0007669"/>
    <property type="project" value="InterPro"/>
</dbReference>
<name>A0A372MEG1_9SPIR</name>
<dbReference type="InterPro" id="IPR015590">
    <property type="entry name" value="Aldehyde_DH_dom"/>
</dbReference>
<dbReference type="CDD" id="cd07136">
    <property type="entry name" value="ALDH_YwdH-P39616"/>
    <property type="match status" value="1"/>
</dbReference>
<evidence type="ECO:0000313" key="10">
    <source>
        <dbReference type="Proteomes" id="UP000264002"/>
    </source>
</evidence>
<dbReference type="GO" id="GO:0004029">
    <property type="term" value="F:aldehyde dehydrogenase (NAD+) activity"/>
    <property type="evidence" value="ECO:0007669"/>
    <property type="project" value="TreeGrafter"/>
</dbReference>
<feature type="active site" evidence="5">
    <location>
        <position position="244"/>
    </location>
</feature>
<dbReference type="PANTHER" id="PTHR43570:SF16">
    <property type="entry name" value="ALDEHYDE DEHYDROGENASE TYPE III, ISOFORM Q"/>
    <property type="match status" value="1"/>
</dbReference>
<accession>A0A372MEG1</accession>
<dbReference type="OrthoDB" id="9762913at2"/>
<feature type="domain" description="Aldehyde dehydrogenase" evidence="8">
    <location>
        <begin position="3"/>
        <end position="428"/>
    </location>
</feature>
<dbReference type="EMBL" id="QUWK01000012">
    <property type="protein sequence ID" value="RFU94177.1"/>
    <property type="molecule type" value="Genomic_DNA"/>
</dbReference>
<dbReference type="InterPro" id="IPR016161">
    <property type="entry name" value="Ald_DH/histidinol_DH"/>
</dbReference>
<protein>
    <recommendedName>
        <fullName evidence="4">Aldehyde dehydrogenase</fullName>
    </recommendedName>
</protein>
<dbReference type="InterPro" id="IPR029510">
    <property type="entry name" value="Ald_DH_CS_GLU"/>
</dbReference>
<feature type="active site" evidence="5 6">
    <location>
        <position position="210"/>
    </location>
</feature>
<evidence type="ECO:0000256" key="3">
    <source>
        <dbReference type="ARBA" id="ARBA00023027"/>
    </source>
</evidence>
<organism evidence="9 10">
    <name type="scientific">Sphaerochaeta halotolerans</name>
    <dbReference type="NCBI Taxonomy" id="2293840"/>
    <lineage>
        <taxon>Bacteria</taxon>
        <taxon>Pseudomonadati</taxon>
        <taxon>Spirochaetota</taxon>
        <taxon>Spirochaetia</taxon>
        <taxon>Spirochaetales</taxon>
        <taxon>Sphaerochaetaceae</taxon>
        <taxon>Sphaerochaeta</taxon>
    </lineage>
</organism>
<evidence type="ECO:0000256" key="7">
    <source>
        <dbReference type="RuleBase" id="RU003345"/>
    </source>
</evidence>
<dbReference type="Pfam" id="PF00171">
    <property type="entry name" value="Aldedh"/>
    <property type="match status" value="1"/>
</dbReference>
<evidence type="ECO:0000256" key="5">
    <source>
        <dbReference type="PIRSR" id="PIRSR036492-1"/>
    </source>
</evidence>
<evidence type="ECO:0000256" key="6">
    <source>
        <dbReference type="PROSITE-ProRule" id="PRU10007"/>
    </source>
</evidence>
<dbReference type="PANTHER" id="PTHR43570">
    <property type="entry name" value="ALDEHYDE DEHYDROGENASE"/>
    <property type="match status" value="1"/>
</dbReference>